<dbReference type="RefSeq" id="WP_131199461.1">
    <property type="nucleotide sequence ID" value="NZ_QJUL01000076.1"/>
</dbReference>
<dbReference type="OrthoDB" id="5935280at2"/>
<evidence type="ECO:0000313" key="3">
    <source>
        <dbReference type="Proteomes" id="UP000293172"/>
    </source>
</evidence>
<gene>
    <name evidence="2" type="ORF">DNK44_25845</name>
</gene>
<evidence type="ECO:0000256" key="1">
    <source>
        <dbReference type="SAM" id="Phobius"/>
    </source>
</evidence>
<comment type="caution">
    <text evidence="2">The sequence shown here is derived from an EMBL/GenBank/DDBJ whole genome shotgun (WGS) entry which is preliminary data.</text>
</comment>
<evidence type="ECO:0000313" key="2">
    <source>
        <dbReference type="EMBL" id="TBU82956.1"/>
    </source>
</evidence>
<keyword evidence="1" id="KW-1133">Transmembrane helix</keyword>
<organism evidence="2 3">
    <name type="scientific">Phytopseudomonas dryadis</name>
    <dbReference type="NCBI Taxonomy" id="2487520"/>
    <lineage>
        <taxon>Bacteria</taxon>
        <taxon>Pseudomonadati</taxon>
        <taxon>Pseudomonadota</taxon>
        <taxon>Gammaproteobacteria</taxon>
        <taxon>Pseudomonadales</taxon>
        <taxon>Pseudomonadaceae</taxon>
        <taxon>Phytopseudomonas</taxon>
    </lineage>
</organism>
<protein>
    <submittedName>
        <fullName evidence="2">Uncharacterized protein</fullName>
    </submittedName>
</protein>
<feature type="transmembrane region" description="Helical" evidence="1">
    <location>
        <begin position="20"/>
        <end position="40"/>
    </location>
</feature>
<name>A0A4Q9QRM7_9GAMM</name>
<sequence>MLLALVVLRYPPSPGNILLIPAAWLAFALCLGTWQTVGVWRSSRRHKERGGHYHWTVIVRGLMIASVLYSGYALVADIYPMFRSAALMTLNPNALPPYQVRLLPDDQLEFAGGLSSGSASALEQSLKEHPHVRVLHWTAAAGCSAKRGRSPGSSKKEP</sequence>
<keyword evidence="1" id="KW-0472">Membrane</keyword>
<accession>A0A4Q9QRM7</accession>
<dbReference type="Proteomes" id="UP000293172">
    <property type="component" value="Unassembled WGS sequence"/>
</dbReference>
<feature type="transmembrane region" description="Helical" evidence="1">
    <location>
        <begin position="52"/>
        <end position="75"/>
    </location>
</feature>
<dbReference type="AlphaFoldDB" id="A0A4Q9QRM7"/>
<dbReference type="EMBL" id="QJUL01000076">
    <property type="protein sequence ID" value="TBU82956.1"/>
    <property type="molecule type" value="Genomic_DNA"/>
</dbReference>
<proteinExistence type="predicted"/>
<reference evidence="2 3" key="1">
    <citation type="submission" date="2018-06" db="EMBL/GenBank/DDBJ databases">
        <title>Three novel Pseudomonas species isolated from symptomatic oak.</title>
        <authorList>
            <person name="Bueno-Gonzalez V."/>
            <person name="Brady C."/>
        </authorList>
    </citation>
    <scope>NUCLEOTIDE SEQUENCE [LARGE SCALE GENOMIC DNA]</scope>
    <source>
        <strain evidence="2 3">P6B</strain>
    </source>
</reference>
<keyword evidence="1" id="KW-0812">Transmembrane</keyword>